<evidence type="ECO:0000313" key="3">
    <source>
        <dbReference type="Proteomes" id="UP000198372"/>
    </source>
</evidence>
<name>A0A238F8Q9_9BASI</name>
<dbReference type="Proteomes" id="UP000198372">
    <property type="component" value="Unassembled WGS sequence"/>
</dbReference>
<dbReference type="EMBL" id="FMSP01000004">
    <property type="protein sequence ID" value="SCV69149.1"/>
    <property type="molecule type" value="Genomic_DNA"/>
</dbReference>
<feature type="region of interest" description="Disordered" evidence="1">
    <location>
        <begin position="24"/>
        <end position="44"/>
    </location>
</feature>
<sequence>MSAQPSSHECSPTPATLVPLVIKKNTKRKASNDASNASDARQKEPKWVWTDAEVNAMLLVLHETYEATGTQSFQDTTWIKANEAVSRLTPAKAGNFKKVSQKWKSVSQGARVVSRRAQSWPRSSNNKDSLSNAQCLIDTKAINECLSISGAGWDEATCCPILNEAQWKASL</sequence>
<keyword evidence="3" id="KW-1185">Reference proteome</keyword>
<dbReference type="AlphaFoldDB" id="A0A238F8Q9"/>
<protein>
    <submittedName>
        <fullName evidence="2">BQ2448_2169 protein</fullName>
    </submittedName>
</protein>
<gene>
    <name evidence="2" type="ORF">BQ2448_2169</name>
</gene>
<accession>A0A238F8Q9</accession>
<evidence type="ECO:0000256" key="1">
    <source>
        <dbReference type="SAM" id="MobiDB-lite"/>
    </source>
</evidence>
<organism evidence="2 3">
    <name type="scientific">Microbotryum intermedium</name>
    <dbReference type="NCBI Taxonomy" id="269621"/>
    <lineage>
        <taxon>Eukaryota</taxon>
        <taxon>Fungi</taxon>
        <taxon>Dikarya</taxon>
        <taxon>Basidiomycota</taxon>
        <taxon>Pucciniomycotina</taxon>
        <taxon>Microbotryomycetes</taxon>
        <taxon>Microbotryales</taxon>
        <taxon>Microbotryaceae</taxon>
        <taxon>Microbotryum</taxon>
    </lineage>
</organism>
<reference evidence="3" key="1">
    <citation type="submission" date="2016-09" db="EMBL/GenBank/DDBJ databases">
        <authorList>
            <person name="Jeantristanb JTB J.-T."/>
            <person name="Ricardo R."/>
        </authorList>
    </citation>
    <scope>NUCLEOTIDE SEQUENCE [LARGE SCALE GENOMIC DNA]</scope>
</reference>
<proteinExistence type="predicted"/>
<evidence type="ECO:0000313" key="2">
    <source>
        <dbReference type="EMBL" id="SCV69149.1"/>
    </source>
</evidence>